<name>A0AAN9QE99_PHACN</name>
<reference evidence="1 2" key="1">
    <citation type="submission" date="2024-01" db="EMBL/GenBank/DDBJ databases">
        <title>The genomes of 5 underutilized Papilionoideae crops provide insights into root nodulation and disease resistanc.</title>
        <authorList>
            <person name="Jiang F."/>
        </authorList>
    </citation>
    <scope>NUCLEOTIDE SEQUENCE [LARGE SCALE GENOMIC DNA]</scope>
    <source>
        <strain evidence="1">JINMINGXINNONG_FW02</strain>
        <tissue evidence="1">Leaves</tissue>
    </source>
</reference>
<comment type="caution">
    <text evidence="1">The sequence shown here is derived from an EMBL/GenBank/DDBJ whole genome shotgun (WGS) entry which is preliminary data.</text>
</comment>
<keyword evidence="2" id="KW-1185">Reference proteome</keyword>
<dbReference type="EMBL" id="JAYMYR010000010">
    <property type="protein sequence ID" value="KAK7334565.1"/>
    <property type="molecule type" value="Genomic_DNA"/>
</dbReference>
<proteinExistence type="predicted"/>
<gene>
    <name evidence="1" type="ORF">VNO80_26325</name>
</gene>
<organism evidence="1 2">
    <name type="scientific">Phaseolus coccineus</name>
    <name type="common">Scarlet runner bean</name>
    <name type="synonym">Phaseolus multiflorus</name>
    <dbReference type="NCBI Taxonomy" id="3886"/>
    <lineage>
        <taxon>Eukaryota</taxon>
        <taxon>Viridiplantae</taxon>
        <taxon>Streptophyta</taxon>
        <taxon>Embryophyta</taxon>
        <taxon>Tracheophyta</taxon>
        <taxon>Spermatophyta</taxon>
        <taxon>Magnoliopsida</taxon>
        <taxon>eudicotyledons</taxon>
        <taxon>Gunneridae</taxon>
        <taxon>Pentapetalae</taxon>
        <taxon>rosids</taxon>
        <taxon>fabids</taxon>
        <taxon>Fabales</taxon>
        <taxon>Fabaceae</taxon>
        <taxon>Papilionoideae</taxon>
        <taxon>50 kb inversion clade</taxon>
        <taxon>NPAAA clade</taxon>
        <taxon>indigoferoid/millettioid clade</taxon>
        <taxon>Phaseoleae</taxon>
        <taxon>Phaseolus</taxon>
    </lineage>
</organism>
<sequence length="68" mass="7076">MGATTGTTSGTGAGGELTESRAGGKYVARVWGLVGVQSLKRYGRALRDRGNAKRAKKDTNTILYSIGS</sequence>
<dbReference type="AlphaFoldDB" id="A0AAN9QE99"/>
<dbReference type="Proteomes" id="UP001374584">
    <property type="component" value="Unassembled WGS sequence"/>
</dbReference>
<evidence type="ECO:0000313" key="1">
    <source>
        <dbReference type="EMBL" id="KAK7334565.1"/>
    </source>
</evidence>
<evidence type="ECO:0000313" key="2">
    <source>
        <dbReference type="Proteomes" id="UP001374584"/>
    </source>
</evidence>
<accession>A0AAN9QE99</accession>
<protein>
    <submittedName>
        <fullName evidence="1">Uncharacterized protein</fullName>
    </submittedName>
</protein>